<dbReference type="Proteomes" id="UP000061018">
    <property type="component" value="Plasmid pSAM1"/>
</dbReference>
<dbReference type="AlphaFoldDB" id="A0A0K2B5N2"/>
<sequence length="131" mass="13509">MAGHVHTADNAVPPLDDDLAGLLEDLAAVQDPAIDQILSGLRLLALTRHTVDRTQTLIATLAGASDGTNVVSAIGLLIARLSDPDTNPALRTLPLDQQKNAALAGERACFALTDPELHQAASDTSAAIDGT</sequence>
<protein>
    <submittedName>
        <fullName evidence="1">Uncharacterized protein</fullName>
    </submittedName>
</protein>
<reference evidence="2" key="1">
    <citation type="journal article" date="2015" name="J. Biotechnol.">
        <title>Complete genome sequence of Streptomyces ambofaciens ATCC 23877, the spiramycin producer.</title>
        <authorList>
            <person name="Thibessard A."/>
            <person name="Haas D."/>
            <person name="Gerbaud C."/>
            <person name="Aigle B."/>
            <person name="Lautru S."/>
            <person name="Pernodet J.L."/>
            <person name="Leblond P."/>
        </authorList>
    </citation>
    <scope>NUCLEOTIDE SEQUENCE [LARGE SCALE GENOMIC DNA]</scope>
    <source>
        <strain evidence="2">ATCC 23877 / 3486 / DSM 40053 / JCM 4204 / NBRC 12836 / NRRL B-2516</strain>
        <plasmid evidence="2">pSAM1</plasmid>
    </source>
</reference>
<organism evidence="1 2">
    <name type="scientific">Streptomyces ambofaciens (strain ATCC 23877 / 3486 / DSM 40053 / JCM 4204 / NBRC 12836 / NRRL B-2516)</name>
    <dbReference type="NCBI Taxonomy" id="278992"/>
    <lineage>
        <taxon>Bacteria</taxon>
        <taxon>Bacillati</taxon>
        <taxon>Actinomycetota</taxon>
        <taxon>Actinomycetes</taxon>
        <taxon>Kitasatosporales</taxon>
        <taxon>Streptomycetaceae</taxon>
        <taxon>Streptomyces</taxon>
    </lineage>
</organism>
<dbReference type="EMBL" id="CP012383">
    <property type="protein sequence ID" value="AKZ60720.1"/>
    <property type="molecule type" value="Genomic_DNA"/>
</dbReference>
<accession>A0A0K2B5N2</accession>
<keyword evidence="1" id="KW-0614">Plasmid</keyword>
<gene>
    <name evidence="1" type="ORF">SAM23877_p011</name>
</gene>
<geneLocation type="plasmid" evidence="1 2">
    <name>pSAM1</name>
</geneLocation>
<dbReference type="RefSeq" id="WP_053143210.1">
    <property type="nucleotide sequence ID" value="NZ_CP012383.1"/>
</dbReference>
<name>A0A0K2B5N2_STRA7</name>
<evidence type="ECO:0000313" key="1">
    <source>
        <dbReference type="EMBL" id="AKZ60720.1"/>
    </source>
</evidence>
<evidence type="ECO:0000313" key="2">
    <source>
        <dbReference type="Proteomes" id="UP000061018"/>
    </source>
</evidence>
<proteinExistence type="predicted"/>
<dbReference type="KEGG" id="samb:SAM23877_p011"/>